<accession>S0EWW2</accession>
<dbReference type="InterPro" id="IPR045031">
    <property type="entry name" value="DHP_synth-like"/>
</dbReference>
<evidence type="ECO:0000256" key="7">
    <source>
        <dbReference type="ARBA" id="ARBA00022679"/>
    </source>
</evidence>
<dbReference type="PROSITE" id="PS50972">
    <property type="entry name" value="PTERIN_BINDING"/>
    <property type="match status" value="1"/>
</dbReference>
<dbReference type="STRING" id="454171.CP488_02027"/>
<dbReference type="AlphaFoldDB" id="S0EWW2"/>
<dbReference type="InParanoid" id="S0EWW2"/>
<dbReference type="InterPro" id="IPR006390">
    <property type="entry name" value="DHP_synth_dom"/>
</dbReference>
<evidence type="ECO:0000256" key="1">
    <source>
        <dbReference type="ARBA" id="ARBA00000012"/>
    </source>
</evidence>
<dbReference type="FunCoup" id="S0EWW2">
    <property type="interactions" value="372"/>
</dbReference>
<dbReference type="InterPro" id="IPR000489">
    <property type="entry name" value="Pterin-binding_dom"/>
</dbReference>
<dbReference type="Gene3D" id="3.20.20.20">
    <property type="entry name" value="Dihydropteroate synthase-like"/>
    <property type="match status" value="1"/>
</dbReference>
<evidence type="ECO:0000256" key="2">
    <source>
        <dbReference type="ARBA" id="ARBA00001946"/>
    </source>
</evidence>
<dbReference type="PANTHER" id="PTHR20941:SF1">
    <property type="entry name" value="FOLIC ACID SYNTHESIS PROTEIN FOL1"/>
    <property type="match status" value="1"/>
</dbReference>
<dbReference type="HOGENOM" id="CLU_008023_0_2_0"/>
<gene>
    <name evidence="14" type="ORF">CCALI_02063</name>
</gene>
<dbReference type="InterPro" id="IPR011005">
    <property type="entry name" value="Dihydropteroate_synth-like_sf"/>
</dbReference>
<evidence type="ECO:0000256" key="10">
    <source>
        <dbReference type="ARBA" id="ARBA00022909"/>
    </source>
</evidence>
<dbReference type="PATRIC" id="fig|1303518.3.peg.2130"/>
<dbReference type="SUPFAM" id="SSF51717">
    <property type="entry name" value="Dihydropteroate synthetase-like"/>
    <property type="match status" value="1"/>
</dbReference>
<evidence type="ECO:0000256" key="8">
    <source>
        <dbReference type="ARBA" id="ARBA00022723"/>
    </source>
</evidence>
<dbReference type="GO" id="GO:0004156">
    <property type="term" value="F:dihydropteroate synthase activity"/>
    <property type="evidence" value="ECO:0007669"/>
    <property type="project" value="UniProtKB-EC"/>
</dbReference>
<keyword evidence="7 12" id="KW-0808">Transferase</keyword>
<dbReference type="GO" id="GO:0046872">
    <property type="term" value="F:metal ion binding"/>
    <property type="evidence" value="ECO:0007669"/>
    <property type="project" value="UniProtKB-KW"/>
</dbReference>
<dbReference type="PROSITE" id="PS00792">
    <property type="entry name" value="DHPS_1"/>
    <property type="match status" value="1"/>
</dbReference>
<dbReference type="Proteomes" id="UP000014227">
    <property type="component" value="Chromosome I"/>
</dbReference>
<evidence type="ECO:0000256" key="3">
    <source>
        <dbReference type="ARBA" id="ARBA00004763"/>
    </source>
</evidence>
<feature type="domain" description="Pterin-binding" evidence="13">
    <location>
        <begin position="20"/>
        <end position="279"/>
    </location>
</feature>
<organism evidence="14 15">
    <name type="scientific">Chthonomonas calidirosea (strain DSM 23976 / ICMP 18418 / T49)</name>
    <dbReference type="NCBI Taxonomy" id="1303518"/>
    <lineage>
        <taxon>Bacteria</taxon>
        <taxon>Bacillati</taxon>
        <taxon>Armatimonadota</taxon>
        <taxon>Chthonomonadia</taxon>
        <taxon>Chthonomonadales</taxon>
        <taxon>Chthonomonadaceae</taxon>
        <taxon>Chthonomonas</taxon>
    </lineage>
</organism>
<dbReference type="EC" id="2.5.1.15" evidence="5 12"/>
<dbReference type="PANTHER" id="PTHR20941">
    <property type="entry name" value="FOLATE SYNTHESIS PROTEINS"/>
    <property type="match status" value="1"/>
</dbReference>
<comment type="similarity">
    <text evidence="4 12">Belongs to the DHPS family.</text>
</comment>
<evidence type="ECO:0000256" key="11">
    <source>
        <dbReference type="ARBA" id="ARBA00030193"/>
    </source>
</evidence>
<dbReference type="eggNOG" id="COG0294">
    <property type="taxonomic scope" value="Bacteria"/>
</dbReference>
<dbReference type="KEGG" id="ccz:CCALI_02063"/>
<dbReference type="PROSITE" id="PS00793">
    <property type="entry name" value="DHPS_2"/>
    <property type="match status" value="1"/>
</dbReference>
<keyword evidence="10 12" id="KW-0289">Folate biosynthesis</keyword>
<comment type="pathway">
    <text evidence="3 12">Cofactor biosynthesis; tetrahydrofolate biosynthesis; 7,8-dihydrofolate from 2-amino-4-hydroxy-6-hydroxymethyl-7,8-dihydropteridine diphosphate and 4-aminobenzoate: step 1/2.</text>
</comment>
<comment type="cofactor">
    <cofactor evidence="2 12">
        <name>Mg(2+)</name>
        <dbReference type="ChEBI" id="CHEBI:18420"/>
    </cofactor>
</comment>
<evidence type="ECO:0000256" key="5">
    <source>
        <dbReference type="ARBA" id="ARBA00012458"/>
    </source>
</evidence>
<dbReference type="CDD" id="cd00739">
    <property type="entry name" value="DHPS"/>
    <property type="match status" value="1"/>
</dbReference>
<keyword evidence="8 12" id="KW-0479">Metal-binding</keyword>
<evidence type="ECO:0000313" key="14">
    <source>
        <dbReference type="EMBL" id="CCW35870.1"/>
    </source>
</evidence>
<evidence type="ECO:0000256" key="12">
    <source>
        <dbReference type="RuleBase" id="RU361205"/>
    </source>
</evidence>
<proteinExistence type="inferred from homology"/>
<evidence type="ECO:0000256" key="6">
    <source>
        <dbReference type="ARBA" id="ARBA00016919"/>
    </source>
</evidence>
<protein>
    <recommendedName>
        <fullName evidence="6 12">Dihydropteroate synthase</fullName>
        <shortName evidence="12">DHPS</shortName>
        <ecNumber evidence="5 12">2.5.1.15</ecNumber>
    </recommendedName>
    <alternativeName>
        <fullName evidence="11 12">Dihydropteroate pyrophosphorylase</fullName>
    </alternativeName>
</protein>
<dbReference type="GO" id="GO:0005829">
    <property type="term" value="C:cytosol"/>
    <property type="evidence" value="ECO:0007669"/>
    <property type="project" value="TreeGrafter"/>
</dbReference>
<dbReference type="UniPathway" id="UPA00077">
    <property type="reaction ID" value="UER00156"/>
</dbReference>
<dbReference type="NCBIfam" id="TIGR01496">
    <property type="entry name" value="DHPS"/>
    <property type="match status" value="1"/>
</dbReference>
<keyword evidence="9 12" id="KW-0460">Magnesium</keyword>
<keyword evidence="15" id="KW-1185">Reference proteome</keyword>
<comment type="catalytic activity">
    <reaction evidence="1">
        <text>(7,8-dihydropterin-6-yl)methyl diphosphate + 4-aminobenzoate = 7,8-dihydropteroate + diphosphate</text>
        <dbReference type="Rhea" id="RHEA:19949"/>
        <dbReference type="ChEBI" id="CHEBI:17836"/>
        <dbReference type="ChEBI" id="CHEBI:17839"/>
        <dbReference type="ChEBI" id="CHEBI:33019"/>
        <dbReference type="ChEBI" id="CHEBI:72950"/>
        <dbReference type="EC" id="2.5.1.15"/>
    </reaction>
</comment>
<evidence type="ECO:0000259" key="13">
    <source>
        <dbReference type="PROSITE" id="PS50972"/>
    </source>
</evidence>
<comment type="function">
    <text evidence="12">Catalyzes the condensation of para-aminobenzoate (pABA) with 6-hydroxymethyl-7,8-dihydropterin diphosphate (DHPt-PP) to form 7,8-dihydropteroate (H2Pte), the immediate precursor of folate derivatives.</text>
</comment>
<dbReference type="EMBL" id="HF951689">
    <property type="protein sequence ID" value="CCW35870.1"/>
    <property type="molecule type" value="Genomic_DNA"/>
</dbReference>
<dbReference type="Pfam" id="PF00809">
    <property type="entry name" value="Pterin_bind"/>
    <property type="match status" value="1"/>
</dbReference>
<name>S0EWW2_CHTCT</name>
<dbReference type="GO" id="GO:0046656">
    <property type="term" value="P:folic acid biosynthetic process"/>
    <property type="evidence" value="ECO:0007669"/>
    <property type="project" value="UniProtKB-KW"/>
</dbReference>
<evidence type="ECO:0000256" key="9">
    <source>
        <dbReference type="ARBA" id="ARBA00022842"/>
    </source>
</evidence>
<evidence type="ECO:0000313" key="15">
    <source>
        <dbReference type="Proteomes" id="UP000014227"/>
    </source>
</evidence>
<sequence length="290" mass="31435">MSARKRWADDMEAARRGARTLVMGVLNVTPDSFSDGGRYFTLEKAVAHAVEMADAGAHILDIGGESTRPATFASNRPLPAEEELRRILPVVEALRVRLPDMPLSVDTYKAEVAQAVLERGAVLINDISALRADSQMASVVQRFDAWVCLMHMPGLPTALPSAPHYEDVVREVADHLRERVKSAEMAGIAPHKILIDPGIGFGKTPSQNLEILRRLPELHQLGYPLLVGTSRKSFIGKVLGGLPPEERLEGTAATVALAVASGAHVVRVHDVRAMVRVVRMADAVVRGWSG</sequence>
<evidence type="ECO:0000256" key="4">
    <source>
        <dbReference type="ARBA" id="ARBA00009503"/>
    </source>
</evidence>
<dbReference type="GO" id="GO:0046654">
    <property type="term" value="P:tetrahydrofolate biosynthetic process"/>
    <property type="evidence" value="ECO:0007669"/>
    <property type="project" value="UniProtKB-UniPathway"/>
</dbReference>
<reference evidence="15" key="1">
    <citation type="submission" date="2013-03" db="EMBL/GenBank/DDBJ databases">
        <title>Genome sequence of Chthonomonas calidirosea, the first sequenced genome from the Armatimonadetes phylum (formally candidate division OP10).</title>
        <authorList>
            <person name="Lee K.C.Y."/>
            <person name="Morgan X.C."/>
            <person name="Dunfield P.F."/>
            <person name="Tamas I."/>
            <person name="Houghton K.M."/>
            <person name="Vyssotski M."/>
            <person name="Ryan J.L.J."/>
            <person name="Lagutin K."/>
            <person name="McDonald I.R."/>
            <person name="Stott M.B."/>
        </authorList>
    </citation>
    <scope>NUCLEOTIDE SEQUENCE [LARGE SCALE GENOMIC DNA]</scope>
    <source>
        <strain evidence="15">DSM 23976 / ICMP 18418 / T49</strain>
    </source>
</reference>
<dbReference type="FunFam" id="3.20.20.20:FF:000006">
    <property type="entry name" value="Dihydropteroate synthase"/>
    <property type="match status" value="1"/>
</dbReference>
<dbReference type="RefSeq" id="WP_016483394.1">
    <property type="nucleotide sequence ID" value="NC_021487.1"/>
</dbReference>